<gene>
    <name evidence="1" type="ORF">C5689_08835</name>
    <name evidence="2" type="ORF">FM996_14660</name>
</gene>
<dbReference type="InterPro" id="IPR045372">
    <property type="entry name" value="YidB"/>
</dbReference>
<protein>
    <submittedName>
        <fullName evidence="2">DUF937 domain-containing protein</fullName>
    </submittedName>
</protein>
<dbReference type="OrthoDB" id="4235777at2"/>
<keyword evidence="3" id="KW-1185">Reference proteome</keyword>
<dbReference type="Pfam" id="PF20159">
    <property type="entry name" value="YidB"/>
    <property type="match status" value="1"/>
</dbReference>
<dbReference type="EMBL" id="VJMF01000061">
    <property type="protein sequence ID" value="TRL30999.1"/>
    <property type="molecule type" value="Genomic_DNA"/>
</dbReference>
<dbReference type="Gene3D" id="1.10.10.690">
    <property type="entry name" value="YidB-like"/>
    <property type="match status" value="1"/>
</dbReference>
<reference evidence="1 3" key="1">
    <citation type="journal article" date="2018" name="Appl. Microbiol. Biotechnol.">
        <title>Co-cultivation of the strictly anaerobic methanogen Methanosarcina barkeri with aerobic methanotrophs in an oxygen-limited membrane bioreactor.</title>
        <authorList>
            <person name="In 't Zandt M.H."/>
            <person name="van den Bosch T.J.M."/>
            <person name="Rijkers R."/>
            <person name="van Kessel M.A.H.J."/>
            <person name="Jetten M.S.M."/>
            <person name="Welte C.U."/>
        </authorList>
    </citation>
    <scope>NUCLEOTIDE SEQUENCE [LARGE SCALE GENOMIC DNA]</scope>
    <source>
        <strain evidence="1 3">DSM 17706</strain>
    </source>
</reference>
<evidence type="ECO:0000313" key="3">
    <source>
        <dbReference type="Proteomes" id="UP000245137"/>
    </source>
</evidence>
<evidence type="ECO:0000313" key="4">
    <source>
        <dbReference type="Proteomes" id="UP000316781"/>
    </source>
</evidence>
<dbReference type="EMBL" id="PUIV01000010">
    <property type="protein sequence ID" value="PWB94209.1"/>
    <property type="molecule type" value="Genomic_DNA"/>
</dbReference>
<evidence type="ECO:0000313" key="2">
    <source>
        <dbReference type="EMBL" id="TRL30999.1"/>
    </source>
</evidence>
<dbReference type="SUPFAM" id="SSF140804">
    <property type="entry name" value="YidB-like"/>
    <property type="match status" value="1"/>
</dbReference>
<organism evidence="1 3">
    <name type="scientific">Methylosinus sporium</name>
    <dbReference type="NCBI Taxonomy" id="428"/>
    <lineage>
        <taxon>Bacteria</taxon>
        <taxon>Pseudomonadati</taxon>
        <taxon>Pseudomonadota</taxon>
        <taxon>Alphaproteobacteria</taxon>
        <taxon>Hyphomicrobiales</taxon>
        <taxon>Methylocystaceae</taxon>
        <taxon>Methylosinus</taxon>
    </lineage>
</organism>
<name>A0A2U1SRH4_METSR</name>
<evidence type="ECO:0000313" key="1">
    <source>
        <dbReference type="EMBL" id="PWB94209.1"/>
    </source>
</evidence>
<dbReference type="Proteomes" id="UP000245137">
    <property type="component" value="Unassembled WGS sequence"/>
</dbReference>
<dbReference type="AlphaFoldDB" id="A0A2U1SRH4"/>
<reference evidence="2 4" key="3">
    <citation type="submission" date="2019-07" db="EMBL/GenBank/DDBJ databases">
        <title>Ln-dependent methylotrophs.</title>
        <authorList>
            <person name="Tani A."/>
        </authorList>
    </citation>
    <scope>NUCLEOTIDE SEQUENCE [LARGE SCALE GENOMIC DNA]</scope>
    <source>
        <strain evidence="2 4">SM89A</strain>
    </source>
</reference>
<reference evidence="1" key="2">
    <citation type="submission" date="2018-02" db="EMBL/GenBank/DDBJ databases">
        <authorList>
            <person name="Cohen D.B."/>
            <person name="Kent A.D."/>
        </authorList>
    </citation>
    <scope>NUCLEOTIDE SEQUENCE</scope>
    <source>
        <strain evidence="1">DSM 17706</strain>
    </source>
</reference>
<dbReference type="RefSeq" id="WP_108916907.1">
    <property type="nucleotide sequence ID" value="NZ_BGJY01000012.1"/>
</dbReference>
<accession>A0A2U1SRH4</accession>
<comment type="caution">
    <text evidence="1">The sequence shown here is derived from an EMBL/GenBank/DDBJ whole genome shotgun (WGS) entry which is preliminary data.</text>
</comment>
<dbReference type="Proteomes" id="UP000316781">
    <property type="component" value="Unassembled WGS sequence"/>
</dbReference>
<dbReference type="InterPro" id="IPR027405">
    <property type="entry name" value="YidB-like"/>
</dbReference>
<sequence length="113" mass="12013">MGLLDGIIGGAIGVELATLINGYIEKRGGLQNVLQDFEKSGYGEKVKSWVGTGPNLPISAEQVQQTLGSDRVKELGNKFGIPMDKVSAALAEYLPKVVDKATPEGKLPPQQPH</sequence>
<proteinExistence type="predicted"/>